<reference evidence="2" key="3">
    <citation type="journal article" date="2019" name="G3 (Bethesda)">
        <title>Hybrid Assembly of the Genome of the Entomopathogenic Nematode Steinernema carpocapsae Identifies the X-Chromosome.</title>
        <authorList>
            <person name="Serra L."/>
            <person name="Macchietto M."/>
            <person name="Macias-Munoz A."/>
            <person name="McGill C.J."/>
            <person name="Rodriguez I.M."/>
            <person name="Rodriguez B."/>
            <person name="Murad R."/>
            <person name="Mortazavi A."/>
        </authorList>
    </citation>
    <scope>NUCLEOTIDE SEQUENCE</scope>
    <source>
        <strain evidence="2">ALL</strain>
    </source>
</reference>
<accession>A0A4U5NAQ0</accession>
<dbReference type="EMBL" id="AZBU02000004">
    <property type="protein sequence ID" value="TKR79964.1"/>
    <property type="molecule type" value="Genomic_DNA"/>
</dbReference>
<proteinExistence type="predicted"/>
<evidence type="ECO:0000313" key="3">
    <source>
        <dbReference type="Proteomes" id="UP000298663"/>
    </source>
</evidence>
<reference evidence="2 3" key="2">
    <citation type="journal article" date="2015" name="Genome Biol.">
        <title>Comparative genomics of Steinernema reveals deeply conserved gene regulatory networks.</title>
        <authorList>
            <person name="Dillman A.R."/>
            <person name="Macchietto M."/>
            <person name="Porter C.F."/>
            <person name="Rogers A."/>
            <person name="Williams B."/>
            <person name="Antoshechkin I."/>
            <person name="Lee M.M."/>
            <person name="Goodwin Z."/>
            <person name="Lu X."/>
            <person name="Lewis E.E."/>
            <person name="Goodrich-Blair H."/>
            <person name="Stock S.P."/>
            <person name="Adams B.J."/>
            <person name="Sternberg P.W."/>
            <person name="Mortazavi A."/>
        </authorList>
    </citation>
    <scope>NUCLEOTIDE SEQUENCE [LARGE SCALE GENOMIC DNA]</scope>
    <source>
        <strain evidence="2 3">ALL</strain>
    </source>
</reference>
<keyword evidence="3" id="KW-1185">Reference proteome</keyword>
<organism evidence="2 3">
    <name type="scientific">Steinernema carpocapsae</name>
    <name type="common">Entomopathogenic nematode</name>
    <dbReference type="NCBI Taxonomy" id="34508"/>
    <lineage>
        <taxon>Eukaryota</taxon>
        <taxon>Metazoa</taxon>
        <taxon>Ecdysozoa</taxon>
        <taxon>Nematoda</taxon>
        <taxon>Chromadorea</taxon>
        <taxon>Rhabditida</taxon>
        <taxon>Tylenchina</taxon>
        <taxon>Panagrolaimomorpha</taxon>
        <taxon>Strongyloidoidea</taxon>
        <taxon>Steinernematidae</taxon>
        <taxon>Steinernema</taxon>
    </lineage>
</organism>
<dbReference type="Proteomes" id="UP000298663">
    <property type="component" value="Unassembled WGS sequence"/>
</dbReference>
<reference evidence="2" key="1">
    <citation type="submission" date="2013-11" db="EMBL/GenBank/DDBJ databases">
        <authorList>
            <person name="Sternberg P."/>
            <person name="Dillman A."/>
            <person name="Macchietto M."/>
        </authorList>
    </citation>
    <scope>NUCLEOTIDE SEQUENCE</scope>
    <source>
        <strain evidence="2">ALL</strain>
    </source>
</reference>
<comment type="caution">
    <text evidence="2">The sequence shown here is derived from an EMBL/GenBank/DDBJ whole genome shotgun (WGS) entry which is preliminary data.</text>
</comment>
<evidence type="ECO:0000313" key="1">
    <source>
        <dbReference type="EMBL" id="TKR79964.1"/>
    </source>
</evidence>
<evidence type="ECO:0000313" key="2">
    <source>
        <dbReference type="EMBL" id="TKR79966.1"/>
    </source>
</evidence>
<gene>
    <name evidence="1" type="ORF">L596_014106</name>
    <name evidence="2" type="ORF">L596_014108</name>
</gene>
<name>A0A4U5NAQ0_STECR</name>
<dbReference type="AlphaFoldDB" id="A0A4U5NAQ0"/>
<sequence>MFLANRISVSRCPLPAYSPNSNFYFLASISPPPCFRSNPRQPESAGIACSNRKSPRSANVALVNSSRGAGIHFRCSKRFGKSCSATVGEELAGKKRLLTSRQAPKIIDSNFERRPTLNLLTATGALLGNRLHILISSKLP</sequence>
<dbReference type="EMBL" id="AZBU02000004">
    <property type="protein sequence ID" value="TKR79966.1"/>
    <property type="molecule type" value="Genomic_DNA"/>
</dbReference>
<protein>
    <submittedName>
        <fullName evidence="2">Uncharacterized protein</fullName>
    </submittedName>
</protein>